<evidence type="ECO:0000313" key="2">
    <source>
        <dbReference type="Proteomes" id="UP000183832"/>
    </source>
</evidence>
<name>A0A1J1IVU5_9DIPT</name>
<dbReference type="Proteomes" id="UP000183832">
    <property type="component" value="Unassembled WGS sequence"/>
</dbReference>
<accession>A0A1J1IVU5</accession>
<sequence>MKFAIFRADITSIAFKKDYYSEVKSIFQNEMSGKRENTSEMVENMFMIFLAVPTVFNIDRIKTEGLGATLRQQNKS</sequence>
<dbReference type="EMBL" id="CVRI01000059">
    <property type="protein sequence ID" value="CRL03254.1"/>
    <property type="molecule type" value="Genomic_DNA"/>
</dbReference>
<evidence type="ECO:0000313" key="1">
    <source>
        <dbReference type="EMBL" id="CRL03254.1"/>
    </source>
</evidence>
<dbReference type="AlphaFoldDB" id="A0A1J1IVU5"/>
<keyword evidence="2" id="KW-1185">Reference proteome</keyword>
<organism evidence="1 2">
    <name type="scientific">Clunio marinus</name>
    <dbReference type="NCBI Taxonomy" id="568069"/>
    <lineage>
        <taxon>Eukaryota</taxon>
        <taxon>Metazoa</taxon>
        <taxon>Ecdysozoa</taxon>
        <taxon>Arthropoda</taxon>
        <taxon>Hexapoda</taxon>
        <taxon>Insecta</taxon>
        <taxon>Pterygota</taxon>
        <taxon>Neoptera</taxon>
        <taxon>Endopterygota</taxon>
        <taxon>Diptera</taxon>
        <taxon>Nematocera</taxon>
        <taxon>Chironomoidea</taxon>
        <taxon>Chironomidae</taxon>
        <taxon>Clunio</taxon>
    </lineage>
</organism>
<proteinExistence type="predicted"/>
<reference evidence="1 2" key="1">
    <citation type="submission" date="2015-04" db="EMBL/GenBank/DDBJ databases">
        <authorList>
            <person name="Syromyatnikov M.Y."/>
            <person name="Popov V.N."/>
        </authorList>
    </citation>
    <scope>NUCLEOTIDE SEQUENCE [LARGE SCALE GENOMIC DNA]</scope>
</reference>
<gene>
    <name evidence="1" type="ORF">CLUMA_CG016707</name>
</gene>
<protein>
    <submittedName>
        <fullName evidence="1">CLUMA_CG016707, isoform A</fullName>
    </submittedName>
</protein>